<evidence type="ECO:0000313" key="2">
    <source>
        <dbReference type="Proteomes" id="UP000016160"/>
    </source>
</evidence>
<dbReference type="RefSeq" id="WP_038532873.1">
    <property type="nucleotide sequence ID" value="NZ_HG315671.1"/>
</dbReference>
<reference evidence="1 2" key="1">
    <citation type="journal article" date="2013" name="Appl. Environ. Microbiol.">
        <title>The genome of the alga-associated marine flavobacterium Formosa agariphila KMM 3901T reveals a broad potential for degradation of algal polysaccharides.</title>
        <authorList>
            <person name="Mann A.J."/>
            <person name="Hahnke R.L."/>
            <person name="Huang S."/>
            <person name="Werner J."/>
            <person name="Xing P."/>
            <person name="Barbeyron T."/>
            <person name="Huettel B."/>
            <person name="Stueber K."/>
            <person name="Reinhardt R."/>
            <person name="Harder J."/>
            <person name="Gloeckner F.O."/>
            <person name="Amann R.I."/>
            <person name="Teeling H."/>
        </authorList>
    </citation>
    <scope>NUCLEOTIDE SEQUENCE [LARGE SCALE GENOMIC DNA]</scope>
    <source>
        <strain evidence="2">DSM 15362 / KCTC 12365 / LMG 23005 / KMM 3901</strain>
    </source>
</reference>
<organism evidence="1 2">
    <name type="scientific">Formosa agariphila (strain DSM 15362 / KCTC 12365 / LMG 23005 / KMM 3901 / M-2Alg 35-1)</name>
    <dbReference type="NCBI Taxonomy" id="1347342"/>
    <lineage>
        <taxon>Bacteria</taxon>
        <taxon>Pseudomonadati</taxon>
        <taxon>Bacteroidota</taxon>
        <taxon>Flavobacteriia</taxon>
        <taxon>Flavobacteriales</taxon>
        <taxon>Flavobacteriaceae</taxon>
        <taxon>Formosa</taxon>
    </lineage>
</organism>
<dbReference type="PATRIC" id="fig|1347342.6.peg.3575"/>
<dbReference type="EMBL" id="HG315671">
    <property type="protein sequence ID" value="CDF81256.1"/>
    <property type="molecule type" value="Genomic_DNA"/>
</dbReference>
<protein>
    <submittedName>
        <fullName evidence="1">Uncharacterized protein</fullName>
    </submittedName>
</protein>
<proteinExistence type="predicted"/>
<sequence>MKTQEQLLKNISDTVWGIENDYPEIYKHLNENPMTIPEFKNPEVTTEDLKVYLKSLKVIIKRYKEEQHLK</sequence>
<dbReference type="Proteomes" id="UP000016160">
    <property type="component" value="Chromosome"/>
</dbReference>
<dbReference type="AlphaFoldDB" id="T2KRX3"/>
<dbReference type="STRING" id="1347342.BN863_35440"/>
<accession>T2KRX3</accession>
<gene>
    <name evidence="1" type="ORF">BN863_35440</name>
</gene>
<name>T2KRX3_FORAG</name>
<dbReference type="OrthoDB" id="680581at2"/>
<dbReference type="HOGENOM" id="CLU_202388_0_0_10"/>
<keyword evidence="2" id="KW-1185">Reference proteome</keyword>
<evidence type="ECO:0000313" key="1">
    <source>
        <dbReference type="EMBL" id="CDF81256.1"/>
    </source>
</evidence>